<evidence type="ECO:0000256" key="1">
    <source>
        <dbReference type="ARBA" id="ARBA00022729"/>
    </source>
</evidence>
<sequence length="288" mass="30880">MVLHGCTQTAAVYDACSGWSRLADDCGFALLLPEQVRSNNSNLCFNWFNPADVIRDSGEALSIRQMVEHMIERCNVDRSRVFITGLSAGGAMANVMLAAYPDVFAAGAILAGLPYMAASTIPEAFDRMRGYGLPGTDALQAKIRGVFDHQGPWPRISVWHGTKDDTVVPANAMAIVEQWRGVHGSGRHPSSTKRRGSRTLQIWKNASGRRVIELHTLSGMAHGAPLDPAGGYGRSGAFFLDVGVSSTVETARAWGLGGSKLPTYSVDGIRAAAASALRWTGLIPRPRS</sequence>
<dbReference type="AlphaFoldDB" id="A0A1E3VF93"/>
<name>A0A1E3VF93_9HYPH</name>
<evidence type="ECO:0000313" key="4">
    <source>
        <dbReference type="Proteomes" id="UP000094342"/>
    </source>
</evidence>
<dbReference type="PANTHER" id="PTHR43037">
    <property type="entry name" value="UNNAMED PRODUCT-RELATED"/>
    <property type="match status" value="1"/>
</dbReference>
<gene>
    <name evidence="3" type="ORF">A8M32_06635</name>
</gene>
<dbReference type="Gene3D" id="3.40.50.1820">
    <property type="entry name" value="alpha/beta hydrolase"/>
    <property type="match status" value="1"/>
</dbReference>
<keyword evidence="1" id="KW-0732">Signal</keyword>
<dbReference type="InterPro" id="IPR050955">
    <property type="entry name" value="Plant_Biomass_Hydrol_Est"/>
</dbReference>
<accession>A0A1E3VF93</accession>
<reference evidence="4" key="1">
    <citation type="submission" date="2016-05" db="EMBL/GenBank/DDBJ databases">
        <authorList>
            <person name="Li Y."/>
        </authorList>
    </citation>
    <scope>NUCLEOTIDE SEQUENCE [LARGE SCALE GENOMIC DNA]</scope>
    <source>
        <strain evidence="4">YIC4027</strain>
    </source>
</reference>
<comment type="caution">
    <text evidence="3">The sequence shown here is derived from an EMBL/GenBank/DDBJ whole genome shotgun (WGS) entry which is preliminary data.</text>
</comment>
<organism evidence="3 4">
    <name type="scientific">Sinorhizobium alkalisoli</name>
    <dbReference type="NCBI Taxonomy" id="1752398"/>
    <lineage>
        <taxon>Bacteria</taxon>
        <taxon>Pseudomonadati</taxon>
        <taxon>Pseudomonadota</taxon>
        <taxon>Alphaproteobacteria</taxon>
        <taxon>Hyphomicrobiales</taxon>
        <taxon>Rhizobiaceae</taxon>
        <taxon>Sinorhizobium/Ensifer group</taxon>
        <taxon>Sinorhizobium</taxon>
    </lineage>
</organism>
<dbReference type="SUPFAM" id="SSF53474">
    <property type="entry name" value="alpha/beta-Hydrolases"/>
    <property type="match status" value="2"/>
</dbReference>
<evidence type="ECO:0000256" key="2">
    <source>
        <dbReference type="ARBA" id="ARBA00022801"/>
    </source>
</evidence>
<dbReference type="GO" id="GO:0005576">
    <property type="term" value="C:extracellular region"/>
    <property type="evidence" value="ECO:0007669"/>
    <property type="project" value="InterPro"/>
</dbReference>
<dbReference type="PANTHER" id="PTHR43037:SF1">
    <property type="entry name" value="BLL1128 PROTEIN"/>
    <property type="match status" value="1"/>
</dbReference>
<keyword evidence="2" id="KW-0378">Hydrolase</keyword>
<dbReference type="Pfam" id="PF10503">
    <property type="entry name" value="Esterase_PHB"/>
    <property type="match status" value="1"/>
</dbReference>
<evidence type="ECO:0008006" key="5">
    <source>
        <dbReference type="Google" id="ProtNLM"/>
    </source>
</evidence>
<dbReference type="GO" id="GO:0016787">
    <property type="term" value="F:hydrolase activity"/>
    <property type="evidence" value="ECO:0007669"/>
    <property type="project" value="UniProtKB-KW"/>
</dbReference>
<keyword evidence="4" id="KW-1185">Reference proteome</keyword>
<evidence type="ECO:0000313" key="3">
    <source>
        <dbReference type="EMBL" id="ODR92107.1"/>
    </source>
</evidence>
<protein>
    <recommendedName>
        <fullName evidence="5">Poly(3-hydroxyalkanoate) depolymerase</fullName>
    </recommendedName>
</protein>
<dbReference type="STRING" id="1752398.A8M32_06635"/>
<dbReference type="InterPro" id="IPR029058">
    <property type="entry name" value="AB_hydrolase_fold"/>
</dbReference>
<dbReference type="Proteomes" id="UP000094342">
    <property type="component" value="Unassembled WGS sequence"/>
</dbReference>
<dbReference type="NCBIfam" id="TIGR01840">
    <property type="entry name" value="esterase_phb"/>
    <property type="match status" value="1"/>
</dbReference>
<dbReference type="EMBL" id="LYBW01000049">
    <property type="protein sequence ID" value="ODR92107.1"/>
    <property type="molecule type" value="Genomic_DNA"/>
</dbReference>
<proteinExistence type="predicted"/>
<dbReference type="InterPro" id="IPR010126">
    <property type="entry name" value="Esterase_phb"/>
</dbReference>